<dbReference type="InterPro" id="IPR022764">
    <property type="entry name" value="Peptidase_S54_rhomboid_dom"/>
</dbReference>
<dbReference type="Gene3D" id="1.20.1540.10">
    <property type="entry name" value="Rhomboid-like"/>
    <property type="match status" value="1"/>
</dbReference>
<evidence type="ECO:0000256" key="7">
    <source>
        <dbReference type="SAM" id="Phobius"/>
    </source>
</evidence>
<keyword evidence="6 7" id="KW-0472">Membrane</keyword>
<feature type="transmembrane region" description="Helical" evidence="7">
    <location>
        <begin position="70"/>
        <end position="87"/>
    </location>
</feature>
<evidence type="ECO:0000313" key="9">
    <source>
        <dbReference type="EMBL" id="KAF1956617.1"/>
    </source>
</evidence>
<dbReference type="EMBL" id="ML976991">
    <property type="protein sequence ID" value="KAF1956617.1"/>
    <property type="molecule type" value="Genomic_DNA"/>
</dbReference>
<evidence type="ECO:0000256" key="3">
    <source>
        <dbReference type="ARBA" id="ARBA00022692"/>
    </source>
</evidence>
<reference evidence="9" key="1">
    <citation type="journal article" date="2020" name="Stud. Mycol.">
        <title>101 Dothideomycetes genomes: a test case for predicting lifestyles and emergence of pathogens.</title>
        <authorList>
            <person name="Haridas S."/>
            <person name="Albert R."/>
            <person name="Binder M."/>
            <person name="Bloem J."/>
            <person name="Labutti K."/>
            <person name="Salamov A."/>
            <person name="Andreopoulos B."/>
            <person name="Baker S."/>
            <person name="Barry K."/>
            <person name="Bills G."/>
            <person name="Bluhm B."/>
            <person name="Cannon C."/>
            <person name="Castanera R."/>
            <person name="Culley D."/>
            <person name="Daum C."/>
            <person name="Ezra D."/>
            <person name="Gonzalez J."/>
            <person name="Henrissat B."/>
            <person name="Kuo A."/>
            <person name="Liang C."/>
            <person name="Lipzen A."/>
            <person name="Lutzoni F."/>
            <person name="Magnuson J."/>
            <person name="Mondo S."/>
            <person name="Nolan M."/>
            <person name="Ohm R."/>
            <person name="Pangilinan J."/>
            <person name="Park H.-J."/>
            <person name="Ramirez L."/>
            <person name="Alfaro M."/>
            <person name="Sun H."/>
            <person name="Tritt A."/>
            <person name="Yoshinaga Y."/>
            <person name="Zwiers L.-H."/>
            <person name="Turgeon B."/>
            <person name="Goodwin S."/>
            <person name="Spatafora J."/>
            <person name="Crous P."/>
            <person name="Grigoriev I."/>
        </authorList>
    </citation>
    <scope>NUCLEOTIDE SEQUENCE</scope>
    <source>
        <strain evidence="9">CBS 675.92</strain>
    </source>
</reference>
<dbReference type="InterPro" id="IPR035952">
    <property type="entry name" value="Rhomboid-like_sf"/>
</dbReference>
<dbReference type="PANTHER" id="PTHR43731:SF14">
    <property type="entry name" value="PRESENILIN-ASSOCIATED RHOMBOID-LIKE PROTEIN, MITOCHONDRIAL"/>
    <property type="match status" value="1"/>
</dbReference>
<evidence type="ECO:0000256" key="5">
    <source>
        <dbReference type="ARBA" id="ARBA00022989"/>
    </source>
</evidence>
<feature type="transmembrane region" description="Helical" evidence="7">
    <location>
        <begin position="203"/>
        <end position="224"/>
    </location>
</feature>
<comment type="subcellular location">
    <subcellularLocation>
        <location evidence="1">Membrane</location>
        <topology evidence="1">Multi-pass membrane protein</topology>
    </subcellularLocation>
</comment>
<dbReference type="AlphaFoldDB" id="A0A6A5U674"/>
<sequence>MSLLQRLTRTLRPASFNPATPLRHHFPSKTRPIPSDFYTPSPSISRVGLGPSRRLYTTSTSHTLKLNTNIIYGLIAANSAVFAYAQYAKAQAQQGFPASLVQFYQNFTINYDGVLREGRWWTMITSVFAHTDLMHLLGNMLSIYYLGGLVAQTPGMTPVRLLALVFGSGLSGSVGYLYIRHRKMQESQAVTVNRGEGGGSRDFARGLGFSGSVMGVGAVAAILYPRTQILLYGIVPMPLWALISGYAVFDGYYLNNPNSRIGHAGHIGGLAFGLVYFFARMRGLRIGR</sequence>
<gene>
    <name evidence="9" type="ORF">CC80DRAFT_492142</name>
</gene>
<evidence type="ECO:0000256" key="2">
    <source>
        <dbReference type="ARBA" id="ARBA00009045"/>
    </source>
</evidence>
<keyword evidence="10" id="KW-1185">Reference proteome</keyword>
<feature type="transmembrane region" description="Helical" evidence="7">
    <location>
        <begin position="120"/>
        <end position="147"/>
    </location>
</feature>
<keyword evidence="3 7" id="KW-0812">Transmembrane</keyword>
<name>A0A6A5U674_9PLEO</name>
<keyword evidence="5 7" id="KW-1133">Transmembrane helix</keyword>
<evidence type="ECO:0000256" key="4">
    <source>
        <dbReference type="ARBA" id="ARBA00022801"/>
    </source>
</evidence>
<proteinExistence type="inferred from homology"/>
<feature type="transmembrane region" description="Helical" evidence="7">
    <location>
        <begin position="261"/>
        <end position="279"/>
    </location>
</feature>
<organism evidence="9 10">
    <name type="scientific">Byssothecium circinans</name>
    <dbReference type="NCBI Taxonomy" id="147558"/>
    <lineage>
        <taxon>Eukaryota</taxon>
        <taxon>Fungi</taxon>
        <taxon>Dikarya</taxon>
        <taxon>Ascomycota</taxon>
        <taxon>Pezizomycotina</taxon>
        <taxon>Dothideomycetes</taxon>
        <taxon>Pleosporomycetidae</taxon>
        <taxon>Pleosporales</taxon>
        <taxon>Massarineae</taxon>
        <taxon>Massarinaceae</taxon>
        <taxon>Byssothecium</taxon>
    </lineage>
</organism>
<dbReference type="Proteomes" id="UP000800035">
    <property type="component" value="Unassembled WGS sequence"/>
</dbReference>
<evidence type="ECO:0000313" key="10">
    <source>
        <dbReference type="Proteomes" id="UP000800035"/>
    </source>
</evidence>
<dbReference type="Pfam" id="PF01694">
    <property type="entry name" value="Rhomboid"/>
    <property type="match status" value="1"/>
</dbReference>
<keyword evidence="4" id="KW-0378">Hydrolase</keyword>
<dbReference type="PANTHER" id="PTHR43731">
    <property type="entry name" value="RHOMBOID PROTEASE"/>
    <property type="match status" value="1"/>
</dbReference>
<evidence type="ECO:0000256" key="6">
    <source>
        <dbReference type="ARBA" id="ARBA00023136"/>
    </source>
</evidence>
<dbReference type="InterPro" id="IPR050925">
    <property type="entry name" value="Rhomboid_protease_S54"/>
</dbReference>
<dbReference type="GO" id="GO:0004252">
    <property type="term" value="F:serine-type endopeptidase activity"/>
    <property type="evidence" value="ECO:0007669"/>
    <property type="project" value="InterPro"/>
</dbReference>
<feature type="domain" description="Peptidase S54 rhomboid" evidence="8">
    <location>
        <begin position="118"/>
        <end position="280"/>
    </location>
</feature>
<dbReference type="SUPFAM" id="SSF144091">
    <property type="entry name" value="Rhomboid-like"/>
    <property type="match status" value="1"/>
</dbReference>
<protein>
    <submittedName>
        <fullName evidence="9">Rhomboid-domain-containing protein</fullName>
    </submittedName>
</protein>
<feature type="transmembrane region" description="Helical" evidence="7">
    <location>
        <begin position="229"/>
        <end position="249"/>
    </location>
</feature>
<dbReference type="GO" id="GO:0016020">
    <property type="term" value="C:membrane"/>
    <property type="evidence" value="ECO:0007669"/>
    <property type="project" value="UniProtKB-SubCell"/>
</dbReference>
<evidence type="ECO:0000259" key="8">
    <source>
        <dbReference type="Pfam" id="PF01694"/>
    </source>
</evidence>
<evidence type="ECO:0000256" key="1">
    <source>
        <dbReference type="ARBA" id="ARBA00004141"/>
    </source>
</evidence>
<dbReference type="OrthoDB" id="418595at2759"/>
<comment type="similarity">
    <text evidence="2">Belongs to the peptidase S54 family.</text>
</comment>
<feature type="transmembrane region" description="Helical" evidence="7">
    <location>
        <begin position="159"/>
        <end position="179"/>
    </location>
</feature>
<accession>A0A6A5U674</accession>